<evidence type="ECO:0000256" key="4">
    <source>
        <dbReference type="ARBA" id="ARBA00022692"/>
    </source>
</evidence>
<evidence type="ECO:0000256" key="3">
    <source>
        <dbReference type="ARBA" id="ARBA00018191"/>
    </source>
</evidence>
<comment type="similarity">
    <text evidence="2">Belongs to the complex I NDUFA11 subunit family.</text>
</comment>
<evidence type="ECO:0000256" key="6">
    <source>
        <dbReference type="ARBA" id="ARBA00022989"/>
    </source>
</evidence>
<dbReference type="GO" id="GO:0045271">
    <property type="term" value="C:respiratory chain complex I"/>
    <property type="evidence" value="ECO:0007669"/>
    <property type="project" value="InterPro"/>
</dbReference>
<evidence type="ECO:0000256" key="7">
    <source>
        <dbReference type="ARBA" id="ARBA00023128"/>
    </source>
</evidence>
<sequence>MQNPPPTTFPNDKRNDNARLVLCEGERDGAVAVAVMVAVVAVMMMMAAWKPVGNTILGQIWGKMGYEDHPDGEQCFHKIAVVTKYSGLLGLVASTFDVLMLSKTPGYVPTFLCYIKSTVPAAAAGATFAAVTCASTTVRGKDDKMNYFFGGASAGGIFGVVARSFRMGVPLAFFLGACATLYKDSKDNGWSFIPTNFKHEMGMIDSSSRYDFTLTKER</sequence>
<evidence type="ECO:0000313" key="13">
    <source>
        <dbReference type="Proteomes" id="UP001487740"/>
    </source>
</evidence>
<gene>
    <name evidence="12" type="ORF">O3P69_000964</name>
</gene>
<comment type="subcellular location">
    <subcellularLocation>
        <location evidence="1">Mitochondrion inner membrane</location>
        <topology evidence="1">Multi-pass membrane protein</topology>
        <orientation evidence="1">Matrix side</orientation>
    </subcellularLocation>
</comment>
<dbReference type="GO" id="GO:0006120">
    <property type="term" value="P:mitochondrial electron transport, NADH to ubiquinone"/>
    <property type="evidence" value="ECO:0007669"/>
    <property type="project" value="InterPro"/>
</dbReference>
<evidence type="ECO:0000256" key="5">
    <source>
        <dbReference type="ARBA" id="ARBA00022792"/>
    </source>
</evidence>
<reference evidence="12 13" key="1">
    <citation type="submission" date="2023-03" db="EMBL/GenBank/DDBJ databases">
        <title>High-quality genome of Scylla paramamosain provides insights in environmental adaptation.</title>
        <authorList>
            <person name="Zhang L."/>
        </authorList>
    </citation>
    <scope>NUCLEOTIDE SEQUENCE [LARGE SCALE GENOMIC DNA]</scope>
    <source>
        <strain evidence="12">LZ_2023a</strain>
        <tissue evidence="12">Muscle</tissue>
    </source>
</reference>
<evidence type="ECO:0000256" key="10">
    <source>
        <dbReference type="ARBA" id="ARBA00031497"/>
    </source>
</evidence>
<dbReference type="EMBL" id="JARAKH010000007">
    <property type="protein sequence ID" value="KAK8403125.1"/>
    <property type="molecule type" value="Genomic_DNA"/>
</dbReference>
<keyword evidence="5" id="KW-0999">Mitochondrion inner membrane</keyword>
<evidence type="ECO:0000313" key="12">
    <source>
        <dbReference type="EMBL" id="KAK8403125.1"/>
    </source>
</evidence>
<comment type="caution">
    <text evidence="12">The sequence shown here is derived from an EMBL/GenBank/DDBJ whole genome shotgun (WGS) entry which is preliminary data.</text>
</comment>
<name>A0AAW0UX16_SCYPA</name>
<dbReference type="PANTHER" id="PTHR21382:SF1">
    <property type="entry name" value="NADH DEHYDROGENASE [UBIQUINONE] 1 ALPHA SUBCOMPLEX SUBUNIT 11"/>
    <property type="match status" value="1"/>
</dbReference>
<keyword evidence="6 11" id="KW-1133">Transmembrane helix</keyword>
<evidence type="ECO:0000256" key="2">
    <source>
        <dbReference type="ARBA" id="ARBA00008699"/>
    </source>
</evidence>
<dbReference type="InterPro" id="IPR039205">
    <property type="entry name" value="NDUFA11"/>
</dbReference>
<keyword evidence="8 11" id="KW-0472">Membrane</keyword>
<organism evidence="12 13">
    <name type="scientific">Scylla paramamosain</name>
    <name type="common">Mud crab</name>
    <dbReference type="NCBI Taxonomy" id="85552"/>
    <lineage>
        <taxon>Eukaryota</taxon>
        <taxon>Metazoa</taxon>
        <taxon>Ecdysozoa</taxon>
        <taxon>Arthropoda</taxon>
        <taxon>Crustacea</taxon>
        <taxon>Multicrustacea</taxon>
        <taxon>Malacostraca</taxon>
        <taxon>Eumalacostraca</taxon>
        <taxon>Eucarida</taxon>
        <taxon>Decapoda</taxon>
        <taxon>Pleocyemata</taxon>
        <taxon>Brachyura</taxon>
        <taxon>Eubrachyura</taxon>
        <taxon>Portunoidea</taxon>
        <taxon>Portunidae</taxon>
        <taxon>Portuninae</taxon>
        <taxon>Scylla</taxon>
    </lineage>
</organism>
<dbReference type="Proteomes" id="UP001487740">
    <property type="component" value="Unassembled WGS sequence"/>
</dbReference>
<dbReference type="AlphaFoldDB" id="A0AAW0UX16"/>
<keyword evidence="13" id="KW-1185">Reference proteome</keyword>
<evidence type="ECO:0000256" key="8">
    <source>
        <dbReference type="ARBA" id="ARBA00023136"/>
    </source>
</evidence>
<evidence type="ECO:0000256" key="1">
    <source>
        <dbReference type="ARBA" id="ARBA00004292"/>
    </source>
</evidence>
<feature type="transmembrane region" description="Helical" evidence="11">
    <location>
        <begin position="29"/>
        <end position="49"/>
    </location>
</feature>
<protein>
    <recommendedName>
        <fullName evidence="3">NADH dehydrogenase [ubiquinone] 1 alpha subcomplex subunit 11</fullName>
    </recommendedName>
    <alternativeName>
        <fullName evidence="9">Complex I-B14.7</fullName>
    </alternativeName>
    <alternativeName>
        <fullName evidence="10">NADH-ubiquinone oxidoreductase subunit B14.7</fullName>
    </alternativeName>
</protein>
<dbReference type="PANTHER" id="PTHR21382">
    <property type="entry name" value="NADH-UBIQUINONE OXIDOREDUCTASE SUBUNIT"/>
    <property type="match status" value="1"/>
</dbReference>
<keyword evidence="4 11" id="KW-0812">Transmembrane</keyword>
<dbReference type="GO" id="GO:0005743">
    <property type="term" value="C:mitochondrial inner membrane"/>
    <property type="evidence" value="ECO:0007669"/>
    <property type="project" value="UniProtKB-SubCell"/>
</dbReference>
<keyword evidence="7" id="KW-0496">Mitochondrion</keyword>
<evidence type="ECO:0000256" key="11">
    <source>
        <dbReference type="SAM" id="Phobius"/>
    </source>
</evidence>
<accession>A0AAW0UX16</accession>
<evidence type="ECO:0000256" key="9">
    <source>
        <dbReference type="ARBA" id="ARBA00030608"/>
    </source>
</evidence>
<proteinExistence type="inferred from homology"/>